<protein>
    <submittedName>
        <fullName evidence="1">Uncharacterized protein</fullName>
    </submittedName>
</protein>
<dbReference type="Proteomes" id="UP001293254">
    <property type="component" value="Unassembled WGS sequence"/>
</dbReference>
<gene>
    <name evidence="1" type="ORF">Salat_1096500</name>
</gene>
<comment type="caution">
    <text evidence="1">The sequence shown here is derived from an EMBL/GenBank/DDBJ whole genome shotgun (WGS) entry which is preliminary data.</text>
</comment>
<name>A0AAE1YNM4_9LAMI</name>
<evidence type="ECO:0000313" key="2">
    <source>
        <dbReference type="Proteomes" id="UP001293254"/>
    </source>
</evidence>
<sequence>MTRRDAMQCDAARHSLLERRCLSSISVFPLLLSGFQSRISHRSSTGLGTIFPNGWPSLFLLRANWNLFVRLFKVWSASGSKLSHFQRRLLRKSIDTAGFSSGTPREHRLPGRKFVIPRKKAVLVSGTFSPGVLPFLPGFCGIFTARQTHYGYSGSTMSTLKALQFGNGN</sequence>
<reference evidence="1" key="2">
    <citation type="journal article" date="2024" name="Plant">
        <title>Genomic evolution and insights into agronomic trait innovations of Sesamum species.</title>
        <authorList>
            <person name="Miao H."/>
            <person name="Wang L."/>
            <person name="Qu L."/>
            <person name="Liu H."/>
            <person name="Sun Y."/>
            <person name="Le M."/>
            <person name="Wang Q."/>
            <person name="Wei S."/>
            <person name="Zheng Y."/>
            <person name="Lin W."/>
            <person name="Duan Y."/>
            <person name="Cao H."/>
            <person name="Xiong S."/>
            <person name="Wang X."/>
            <person name="Wei L."/>
            <person name="Li C."/>
            <person name="Ma Q."/>
            <person name="Ju M."/>
            <person name="Zhao R."/>
            <person name="Li G."/>
            <person name="Mu C."/>
            <person name="Tian Q."/>
            <person name="Mei H."/>
            <person name="Zhang T."/>
            <person name="Gao T."/>
            <person name="Zhang H."/>
        </authorList>
    </citation>
    <scope>NUCLEOTIDE SEQUENCE</scope>
    <source>
        <strain evidence="1">3651</strain>
    </source>
</reference>
<reference evidence="1" key="1">
    <citation type="submission" date="2020-06" db="EMBL/GenBank/DDBJ databases">
        <authorList>
            <person name="Li T."/>
            <person name="Hu X."/>
            <person name="Zhang T."/>
            <person name="Song X."/>
            <person name="Zhang H."/>
            <person name="Dai N."/>
            <person name="Sheng W."/>
            <person name="Hou X."/>
            <person name="Wei L."/>
        </authorList>
    </citation>
    <scope>NUCLEOTIDE SEQUENCE</scope>
    <source>
        <strain evidence="1">3651</strain>
        <tissue evidence="1">Leaf</tissue>
    </source>
</reference>
<dbReference type="AlphaFoldDB" id="A0AAE1YNM4"/>
<dbReference type="EMBL" id="JACGWO010000003">
    <property type="protein sequence ID" value="KAK4433342.1"/>
    <property type="molecule type" value="Genomic_DNA"/>
</dbReference>
<proteinExistence type="predicted"/>
<keyword evidence="2" id="KW-1185">Reference proteome</keyword>
<accession>A0AAE1YNM4</accession>
<evidence type="ECO:0000313" key="1">
    <source>
        <dbReference type="EMBL" id="KAK4433342.1"/>
    </source>
</evidence>
<organism evidence="1 2">
    <name type="scientific">Sesamum alatum</name>
    <dbReference type="NCBI Taxonomy" id="300844"/>
    <lineage>
        <taxon>Eukaryota</taxon>
        <taxon>Viridiplantae</taxon>
        <taxon>Streptophyta</taxon>
        <taxon>Embryophyta</taxon>
        <taxon>Tracheophyta</taxon>
        <taxon>Spermatophyta</taxon>
        <taxon>Magnoliopsida</taxon>
        <taxon>eudicotyledons</taxon>
        <taxon>Gunneridae</taxon>
        <taxon>Pentapetalae</taxon>
        <taxon>asterids</taxon>
        <taxon>lamiids</taxon>
        <taxon>Lamiales</taxon>
        <taxon>Pedaliaceae</taxon>
        <taxon>Sesamum</taxon>
    </lineage>
</organism>